<dbReference type="PANTHER" id="PTHR24230">
    <property type="entry name" value="G-PROTEIN COUPLED RECEPTOR"/>
    <property type="match status" value="1"/>
</dbReference>
<dbReference type="InterPro" id="IPR000276">
    <property type="entry name" value="GPCR_Rhodpsn"/>
</dbReference>
<keyword evidence="8" id="KW-0325">Glycoprotein</keyword>
<gene>
    <name evidence="13" type="primary">LTB4R2</name>
</gene>
<feature type="region of interest" description="Disordered" evidence="10">
    <location>
        <begin position="505"/>
        <end position="529"/>
    </location>
</feature>
<dbReference type="GO" id="GO:0051546">
    <property type="term" value="P:keratinocyte migration"/>
    <property type="evidence" value="ECO:0007669"/>
    <property type="project" value="Ensembl"/>
</dbReference>
<dbReference type="FunCoup" id="A0A3Q2HX15">
    <property type="interactions" value="104"/>
</dbReference>
<reference evidence="13" key="2">
    <citation type="submission" date="2025-08" db="UniProtKB">
        <authorList>
            <consortium name="Ensembl"/>
        </authorList>
    </citation>
    <scope>IDENTIFICATION</scope>
    <source>
        <strain evidence="13">Thoroughbred</strain>
    </source>
</reference>
<dbReference type="GO" id="GO:0001632">
    <property type="term" value="F:leukotriene B4 receptor activity"/>
    <property type="evidence" value="ECO:0007669"/>
    <property type="project" value="Ensembl"/>
</dbReference>
<dbReference type="InterPro" id="IPR003981">
    <property type="entry name" value="Leukotriene_B4_rcpt"/>
</dbReference>
<dbReference type="Pfam" id="PF00001">
    <property type="entry name" value="7tm_1"/>
    <property type="match status" value="1"/>
</dbReference>
<comment type="subcellular location">
    <subcellularLocation>
        <location evidence="1">Cell membrane</location>
        <topology evidence="1">Multi-pass membrane protein</topology>
    </subcellularLocation>
</comment>
<dbReference type="PANTHER" id="PTHR24230:SF8">
    <property type="entry name" value="LEUKOTRIENE B4 RECEPTOR 2"/>
    <property type="match status" value="1"/>
</dbReference>
<evidence type="ECO:0000256" key="11">
    <source>
        <dbReference type="SAM" id="Phobius"/>
    </source>
</evidence>
<evidence type="ECO:0000256" key="7">
    <source>
        <dbReference type="ARBA" id="ARBA00023170"/>
    </source>
</evidence>
<dbReference type="Proteomes" id="UP000002281">
    <property type="component" value="Chromosome 1"/>
</dbReference>
<keyword evidence="4 11" id="KW-1133">Transmembrane helix</keyword>
<evidence type="ECO:0000256" key="8">
    <source>
        <dbReference type="ARBA" id="ARBA00023180"/>
    </source>
</evidence>
<evidence type="ECO:0000256" key="1">
    <source>
        <dbReference type="ARBA" id="ARBA00004651"/>
    </source>
</evidence>
<feature type="transmembrane region" description="Helical" evidence="11">
    <location>
        <begin position="231"/>
        <end position="255"/>
    </location>
</feature>
<dbReference type="SUPFAM" id="SSF81321">
    <property type="entry name" value="Family A G protein-coupled receptor-like"/>
    <property type="match status" value="1"/>
</dbReference>
<dbReference type="InterPro" id="IPR017452">
    <property type="entry name" value="GPCR_Rhodpsn_7TM"/>
</dbReference>
<accession>A0A3Q2HX15</accession>
<dbReference type="AlphaFoldDB" id="A0A3Q2HX15"/>
<feature type="transmembrane region" description="Helical" evidence="11">
    <location>
        <begin position="196"/>
        <end position="219"/>
    </location>
</feature>
<name>A0A3Q2HX15_HORSE</name>
<keyword evidence="6 11" id="KW-0472">Membrane</keyword>
<dbReference type="GO" id="GO:0005886">
    <property type="term" value="C:plasma membrane"/>
    <property type="evidence" value="ECO:0007669"/>
    <property type="project" value="UniProtKB-SubCell"/>
</dbReference>
<feature type="compositionally biased region" description="Gly residues" evidence="10">
    <location>
        <begin position="509"/>
        <end position="519"/>
    </location>
</feature>
<feature type="transmembrane region" description="Helical" evidence="11">
    <location>
        <begin position="393"/>
        <end position="411"/>
    </location>
</feature>
<evidence type="ECO:0000256" key="5">
    <source>
        <dbReference type="ARBA" id="ARBA00023040"/>
    </source>
</evidence>
<dbReference type="GeneTree" id="ENSGT00950000182966"/>
<evidence type="ECO:0000313" key="13">
    <source>
        <dbReference type="Ensembl" id="ENSECAP00000038989.2"/>
    </source>
</evidence>
<keyword evidence="2" id="KW-1003">Cell membrane</keyword>
<feature type="transmembrane region" description="Helical" evidence="11">
    <location>
        <begin position="349"/>
        <end position="372"/>
    </location>
</feature>
<dbReference type="Ensembl" id="ENSECAT00000012829.3">
    <property type="protein sequence ID" value="ENSECAP00000038989.2"/>
    <property type="gene ID" value="ENSECAG00000012375.3"/>
</dbReference>
<dbReference type="GO" id="GO:0005654">
    <property type="term" value="C:nucleoplasm"/>
    <property type="evidence" value="ECO:0007669"/>
    <property type="project" value="Ensembl"/>
</dbReference>
<dbReference type="PRINTS" id="PR01476">
    <property type="entry name" value="LTBRECEPTOR"/>
</dbReference>
<evidence type="ECO:0000256" key="10">
    <source>
        <dbReference type="SAM" id="MobiDB-lite"/>
    </source>
</evidence>
<evidence type="ECO:0000256" key="9">
    <source>
        <dbReference type="ARBA" id="ARBA00023224"/>
    </source>
</evidence>
<organism evidence="13 14">
    <name type="scientific">Equus caballus</name>
    <name type="common">Horse</name>
    <dbReference type="NCBI Taxonomy" id="9796"/>
    <lineage>
        <taxon>Eukaryota</taxon>
        <taxon>Metazoa</taxon>
        <taxon>Chordata</taxon>
        <taxon>Craniata</taxon>
        <taxon>Vertebrata</taxon>
        <taxon>Euteleostomi</taxon>
        <taxon>Mammalia</taxon>
        <taxon>Eutheria</taxon>
        <taxon>Laurasiatheria</taxon>
        <taxon>Perissodactyla</taxon>
        <taxon>Equidae</taxon>
        <taxon>Equus</taxon>
    </lineage>
</organism>
<feature type="transmembrane region" description="Helical" evidence="11">
    <location>
        <begin position="308"/>
        <end position="329"/>
    </location>
</feature>
<keyword evidence="3 11" id="KW-0812">Transmembrane</keyword>
<evidence type="ECO:0000256" key="2">
    <source>
        <dbReference type="ARBA" id="ARBA00022475"/>
    </source>
</evidence>
<dbReference type="InterPro" id="IPR003982">
    <property type="entry name" value="Leukotriene_B4_typ-2_rcpt"/>
</dbReference>
<keyword evidence="9" id="KW-0807">Transducer</keyword>
<dbReference type="PROSITE" id="PS50262">
    <property type="entry name" value="G_PROTEIN_RECEP_F1_2"/>
    <property type="match status" value="1"/>
</dbReference>
<keyword evidence="14" id="KW-1185">Reference proteome</keyword>
<dbReference type="FunFam" id="1.20.1070.10:FF:000109">
    <property type="entry name" value="Leukotriene B4 receptor"/>
    <property type="match status" value="1"/>
</dbReference>
<dbReference type="Gene3D" id="1.20.1070.10">
    <property type="entry name" value="Rhodopsin 7-helix transmembrane proteins"/>
    <property type="match status" value="1"/>
</dbReference>
<evidence type="ECO:0000259" key="12">
    <source>
        <dbReference type="PROSITE" id="PS50262"/>
    </source>
</evidence>
<dbReference type="STRING" id="9796.ENSECAP00000038989"/>
<dbReference type="Bgee" id="ENSECAG00000012375">
    <property type="expression patterns" value="Expressed in zone of skin and 12 other cell types or tissues"/>
</dbReference>
<protein>
    <submittedName>
        <fullName evidence="13">Leukotriene B4 receptor 2</fullName>
    </submittedName>
</protein>
<dbReference type="PRINTS" id="PR00237">
    <property type="entry name" value="GPCRRHODOPSN"/>
</dbReference>
<dbReference type="PRINTS" id="PR01478">
    <property type="entry name" value="LTB2RECEPTOR"/>
</dbReference>
<evidence type="ECO:0000256" key="6">
    <source>
        <dbReference type="ARBA" id="ARBA00023136"/>
    </source>
</evidence>
<feature type="compositionally biased region" description="Basic and acidic residues" evidence="10">
    <location>
        <begin position="520"/>
        <end position="529"/>
    </location>
</feature>
<feature type="transmembrane region" description="Helical" evidence="11">
    <location>
        <begin position="267"/>
        <end position="288"/>
    </location>
</feature>
<proteinExistence type="predicted"/>
<reference evidence="13" key="3">
    <citation type="submission" date="2025-09" db="UniProtKB">
        <authorList>
            <consortium name="Ensembl"/>
        </authorList>
    </citation>
    <scope>IDENTIFICATION</scope>
    <source>
        <strain evidence="13">Thoroughbred</strain>
    </source>
</reference>
<keyword evidence="5" id="KW-0297">G-protein coupled receptor</keyword>
<reference evidence="13 14" key="1">
    <citation type="journal article" date="2009" name="Science">
        <title>Genome sequence, comparative analysis, and population genetics of the domestic horse.</title>
        <authorList>
            <consortium name="Broad Institute Genome Sequencing Platform"/>
            <consortium name="Broad Institute Whole Genome Assembly Team"/>
            <person name="Wade C.M."/>
            <person name="Giulotto E."/>
            <person name="Sigurdsson S."/>
            <person name="Zoli M."/>
            <person name="Gnerre S."/>
            <person name="Imsland F."/>
            <person name="Lear T.L."/>
            <person name="Adelson D.L."/>
            <person name="Bailey E."/>
            <person name="Bellone R.R."/>
            <person name="Bloecker H."/>
            <person name="Distl O."/>
            <person name="Edgar R.C."/>
            <person name="Garber M."/>
            <person name="Leeb T."/>
            <person name="Mauceli E."/>
            <person name="MacLeod J.N."/>
            <person name="Penedo M.C.T."/>
            <person name="Raison J.M."/>
            <person name="Sharpe T."/>
            <person name="Vogel J."/>
            <person name="Andersson L."/>
            <person name="Antczak D.F."/>
            <person name="Biagi T."/>
            <person name="Binns M.M."/>
            <person name="Chowdhary B.P."/>
            <person name="Coleman S.J."/>
            <person name="Della Valle G."/>
            <person name="Fryc S."/>
            <person name="Guerin G."/>
            <person name="Hasegawa T."/>
            <person name="Hill E.W."/>
            <person name="Jurka J."/>
            <person name="Kiialainen A."/>
            <person name="Lindgren G."/>
            <person name="Liu J."/>
            <person name="Magnani E."/>
            <person name="Mickelson J.R."/>
            <person name="Murray J."/>
            <person name="Nergadze S.G."/>
            <person name="Onofrio R."/>
            <person name="Pedroni S."/>
            <person name="Piras M.F."/>
            <person name="Raudsepp T."/>
            <person name="Rocchi M."/>
            <person name="Roeed K.H."/>
            <person name="Ryder O.A."/>
            <person name="Searle S."/>
            <person name="Skow L."/>
            <person name="Swinburne J.E."/>
            <person name="Syvaenen A.C."/>
            <person name="Tozaki T."/>
            <person name="Valberg S.J."/>
            <person name="Vaudin M."/>
            <person name="White J.R."/>
            <person name="Zody M.C."/>
            <person name="Lander E.S."/>
            <person name="Lindblad-Toh K."/>
        </authorList>
    </citation>
    <scope>NUCLEOTIDE SEQUENCE [LARGE SCALE GENOMIC DNA]</scope>
    <source>
        <strain evidence="13 14">Thoroughbred</strain>
    </source>
</reference>
<feature type="domain" description="G-protein coupled receptors family 1 profile" evidence="12">
    <location>
        <begin position="208"/>
        <end position="459"/>
    </location>
</feature>
<sequence>MDPGSTGSCLGDSAFLLSCSFLHGLGQGLAQHLSGFILQNYLLQPHWTSHFLGFLLWPLNGHEADVKGREVSFDGIRTLALVPRPISDFSCDGWLCGSSRLLLTVDPSREHTSLCFPPRSLPEAVAAYSALPTSTGCRHRTGSDTLPFSFPRPFAAPNPASSQLAPCRRRRMSVCYRPPGNETLLSRKASRTTGSAFLLLAALLGLPGNGFVVWSLAGWRPARGRPLAATLVLHLALADGSVLLLTPLFVAFLTRQAWPLGQAGCKAVYYVCAFSMYASVLLTSLLSLQRCLAVTRPFLAPRLRSPALARRLLLAVWLAALLLAVPAAVYRHLWGDHLCQLCHPSPAHAAAHLSLETLTAFVLPFGLVLSCYSATLARLRGTRWRTGRHGTRVGRLVSAIVLAFGLLWAPYHAVNILQAVAALAPPEGALARLGGAGQAARAGTTALAFFSSSVNPVLYLFTAGDLLPLAGPRFLTRLFEGSGEARGGGRSREGTLELRATSRLKVVGQGRGNGDPGGGAEKDSQGWNP</sequence>
<evidence type="ECO:0000256" key="3">
    <source>
        <dbReference type="ARBA" id="ARBA00022692"/>
    </source>
</evidence>
<evidence type="ECO:0000313" key="14">
    <source>
        <dbReference type="Proteomes" id="UP000002281"/>
    </source>
</evidence>
<dbReference type="PaxDb" id="9796-ENSECAP00000038989"/>
<keyword evidence="7" id="KW-0675">Receptor</keyword>
<dbReference type="InParanoid" id="A0A3Q2HX15"/>
<evidence type="ECO:0000256" key="4">
    <source>
        <dbReference type="ARBA" id="ARBA00022989"/>
    </source>
</evidence>